<dbReference type="EMBL" id="JYNL01000060">
    <property type="protein sequence ID" value="KMO71152.1"/>
    <property type="molecule type" value="Genomic_DNA"/>
</dbReference>
<dbReference type="Gene3D" id="3.40.50.2300">
    <property type="match status" value="1"/>
</dbReference>
<dbReference type="STRING" id="37916.MCHLDSM_04681"/>
<sequence length="94" mass="10140">MTKLHRDAVLELAPHKLHRTYTLVEAAKLVTDFGASCYEDLSNLRPLLPVGAELDVKDPIGGDARLFATVGSQIQDALSPVLNFCHGLLAASKN</sequence>
<dbReference type="AlphaFoldDB" id="A0A0J6VNS1"/>
<dbReference type="Proteomes" id="UP000036513">
    <property type="component" value="Unassembled WGS sequence"/>
</dbReference>
<proteinExistence type="predicted"/>
<protein>
    <submittedName>
        <fullName evidence="1">Uncharacterized protein</fullName>
    </submittedName>
</protein>
<keyword evidence="2" id="KW-1185">Reference proteome</keyword>
<comment type="caution">
    <text evidence="1">The sequence shown here is derived from an EMBL/GenBank/DDBJ whole genome shotgun (WGS) entry which is preliminary data.</text>
</comment>
<gene>
    <name evidence="1" type="ORF">MCHLDSM_04681</name>
</gene>
<organism evidence="1 2">
    <name type="scientific">Mycolicibacterium chlorophenolicum</name>
    <dbReference type="NCBI Taxonomy" id="37916"/>
    <lineage>
        <taxon>Bacteria</taxon>
        <taxon>Bacillati</taxon>
        <taxon>Actinomycetota</taxon>
        <taxon>Actinomycetes</taxon>
        <taxon>Mycobacteriales</taxon>
        <taxon>Mycobacteriaceae</taxon>
        <taxon>Mycolicibacterium</taxon>
    </lineage>
</organism>
<name>A0A0J6VNS1_9MYCO</name>
<accession>A0A0J6VNS1</accession>
<evidence type="ECO:0000313" key="2">
    <source>
        <dbReference type="Proteomes" id="UP000036513"/>
    </source>
</evidence>
<reference evidence="1 2" key="1">
    <citation type="journal article" date="2015" name="Genome Biol. Evol.">
        <title>Characterization of Three Mycobacterium spp. with Potential Use in Bioremediation by Genome Sequencing and Comparative Genomics.</title>
        <authorList>
            <person name="Das S."/>
            <person name="Pettersson B.M."/>
            <person name="Behra P.R."/>
            <person name="Ramesh M."/>
            <person name="Dasgupta S."/>
            <person name="Bhattacharya A."/>
            <person name="Kirsebom L.A."/>
        </authorList>
    </citation>
    <scope>NUCLEOTIDE SEQUENCE [LARGE SCALE GENOMIC DNA]</scope>
    <source>
        <strain evidence="1 2">DSM 43826</strain>
    </source>
</reference>
<evidence type="ECO:0000313" key="1">
    <source>
        <dbReference type="EMBL" id="KMO71152.1"/>
    </source>
</evidence>
<dbReference type="PATRIC" id="fig|37916.4.peg.4682"/>